<dbReference type="AlphaFoldDB" id="A0A5S4EHW1"/>
<reference evidence="1 2" key="1">
    <citation type="submission" date="2019-04" db="EMBL/GenBank/DDBJ databases">
        <title>A novel phosphate-accumulating bacterium identified in bioreactor for phosphate removal from wastewater.</title>
        <authorList>
            <person name="Kotlyarov R.Y."/>
            <person name="Beletsky A.V."/>
            <person name="Kallistova A.Y."/>
            <person name="Dorofeev A.G."/>
            <person name="Nikolaev Y.Y."/>
            <person name="Pimenov N.V."/>
            <person name="Ravin N.V."/>
            <person name="Mardanov A.V."/>
        </authorList>
    </citation>
    <scope>NUCLEOTIDE SEQUENCE [LARGE SCALE GENOMIC DNA]</scope>
    <source>
        <strain evidence="1 2">Bin19</strain>
    </source>
</reference>
<protein>
    <recommendedName>
        <fullName evidence="3">Lipoprotein</fullName>
    </recommendedName>
</protein>
<dbReference type="RefSeq" id="WP_138679010.1">
    <property type="nucleotide sequence ID" value="NZ_SWAD01000139.1"/>
</dbReference>
<accession>A0A5S4EHW1</accession>
<comment type="caution">
    <text evidence="1">The sequence shown here is derived from an EMBL/GenBank/DDBJ whole genome shotgun (WGS) entry which is preliminary data.</text>
</comment>
<dbReference type="OrthoDB" id="9181387at2"/>
<dbReference type="EMBL" id="SWAD01000139">
    <property type="protein sequence ID" value="TMQ74897.1"/>
    <property type="molecule type" value="Genomic_DNA"/>
</dbReference>
<evidence type="ECO:0000313" key="2">
    <source>
        <dbReference type="Proteomes" id="UP000306324"/>
    </source>
</evidence>
<evidence type="ECO:0000313" key="1">
    <source>
        <dbReference type="EMBL" id="TMQ74897.1"/>
    </source>
</evidence>
<proteinExistence type="predicted"/>
<evidence type="ECO:0008006" key="3">
    <source>
        <dbReference type="Google" id="ProtNLM"/>
    </source>
</evidence>
<organism evidence="1 2">
    <name type="scientific">Candidatus Accumulibacter phosphatis</name>
    <dbReference type="NCBI Taxonomy" id="327160"/>
    <lineage>
        <taxon>Bacteria</taxon>
        <taxon>Pseudomonadati</taxon>
        <taxon>Pseudomonadota</taxon>
        <taxon>Betaproteobacteria</taxon>
        <taxon>Candidatus Accumulibacter</taxon>
    </lineage>
</organism>
<gene>
    <name evidence="1" type="ORF">ACCUM_2498</name>
</gene>
<keyword evidence="2" id="KW-1185">Reference proteome</keyword>
<dbReference type="Proteomes" id="UP000306324">
    <property type="component" value="Unassembled WGS sequence"/>
</dbReference>
<sequence length="115" mass="12224">MRISLAPVLSGIALLILAACTSVPSVSEIPEAIANATTAADHQRIADHFAQKAASYDAEAALHEKMGRSYMGRPKGDVGAWAAHCNSLQKKFIEAAQEARVLEQAHRQLADSTGK</sequence>
<name>A0A5S4EHW1_9PROT</name>
<dbReference type="PROSITE" id="PS51257">
    <property type="entry name" value="PROKAR_LIPOPROTEIN"/>
    <property type="match status" value="1"/>
</dbReference>